<gene>
    <name evidence="3" type="ORF">AS026_24885</name>
</gene>
<evidence type="ECO:0000256" key="1">
    <source>
        <dbReference type="ARBA" id="ARBA00022729"/>
    </source>
</evidence>
<proteinExistence type="predicted"/>
<dbReference type="Proteomes" id="UP000068164">
    <property type="component" value="Unassembled WGS sequence"/>
</dbReference>
<dbReference type="Pfam" id="PF13778">
    <property type="entry name" value="DUF4174"/>
    <property type="match status" value="1"/>
</dbReference>
<dbReference type="EMBL" id="LNCD01000145">
    <property type="protein sequence ID" value="KWV40761.1"/>
    <property type="molecule type" value="Genomic_DNA"/>
</dbReference>
<dbReference type="RefSeq" id="WP_062375960.1">
    <property type="nucleotide sequence ID" value="NZ_LNCD01000145.1"/>
</dbReference>
<dbReference type="InterPro" id="IPR025232">
    <property type="entry name" value="DUF4174"/>
</dbReference>
<dbReference type="OrthoDB" id="7362103at2"/>
<organism evidence="3 4">
    <name type="scientific">Rhizobium altiplani</name>
    <dbReference type="NCBI Taxonomy" id="1864509"/>
    <lineage>
        <taxon>Bacteria</taxon>
        <taxon>Pseudomonadati</taxon>
        <taxon>Pseudomonadota</taxon>
        <taxon>Alphaproteobacteria</taxon>
        <taxon>Hyphomicrobiales</taxon>
        <taxon>Rhizobiaceae</taxon>
        <taxon>Rhizobium/Agrobacterium group</taxon>
        <taxon>Rhizobium</taxon>
    </lineage>
</organism>
<name>A0A120FE74_9HYPH</name>
<comment type="caution">
    <text evidence="3">The sequence shown here is derived from an EMBL/GenBank/DDBJ whole genome shotgun (WGS) entry which is preliminary data.</text>
</comment>
<sequence length="155" mass="16746">MSKTLLYGATKVDEGNEAYSAIASLEQFQWRNRVLVIFADKGNARAARQENQLLADRDALQDRDMVILKIVGGSVRELFGAGEKLDAAAIARDLGDPTAGEFAAFLVGKDGTVKLKASEPVTSAELFAIIDSMPVRAAEVAAEKQQTSEESEKRD</sequence>
<dbReference type="AlphaFoldDB" id="A0A120FE74"/>
<feature type="domain" description="DUF4174" evidence="2">
    <location>
        <begin position="25"/>
        <end position="139"/>
    </location>
</feature>
<protein>
    <recommendedName>
        <fullName evidence="2">DUF4174 domain-containing protein</fullName>
    </recommendedName>
</protein>
<evidence type="ECO:0000313" key="3">
    <source>
        <dbReference type="EMBL" id="KWV40761.1"/>
    </source>
</evidence>
<evidence type="ECO:0000313" key="4">
    <source>
        <dbReference type="Proteomes" id="UP000068164"/>
    </source>
</evidence>
<reference evidence="3 4" key="1">
    <citation type="submission" date="2015-11" db="EMBL/GenBank/DDBJ databases">
        <title>Draft Genome Sequence of the Strain BR 10423 (Rhizobium sp.) isolated from nodules of Mimosa pudica.</title>
        <authorList>
            <person name="Barauna A.C."/>
            <person name="Zilli J.E."/>
            <person name="Simoes-Araujo J.L."/>
            <person name="Reis V.M."/>
            <person name="James E.K."/>
            <person name="Reis F.B.Jr."/>
            <person name="Rouws L.F."/>
            <person name="Passos S.R."/>
            <person name="Gois S.R."/>
        </authorList>
    </citation>
    <scope>NUCLEOTIDE SEQUENCE [LARGE SCALE GENOMIC DNA]</scope>
    <source>
        <strain evidence="3 4">BR10423</strain>
    </source>
</reference>
<evidence type="ECO:0000259" key="2">
    <source>
        <dbReference type="Pfam" id="PF13778"/>
    </source>
</evidence>
<keyword evidence="4" id="KW-1185">Reference proteome</keyword>
<keyword evidence="1" id="KW-0732">Signal</keyword>
<accession>A0A120FE74</accession>